<comment type="caution">
    <text evidence="1">The sequence shown here is derived from an EMBL/GenBank/DDBJ whole genome shotgun (WGS) entry which is preliminary data.</text>
</comment>
<name>A0AAD7IKF6_9AGAR</name>
<keyword evidence="2" id="KW-1185">Reference proteome</keyword>
<proteinExistence type="predicted"/>
<dbReference type="EMBL" id="JARJLG010000108">
    <property type="protein sequence ID" value="KAJ7744243.1"/>
    <property type="molecule type" value="Genomic_DNA"/>
</dbReference>
<dbReference type="Proteomes" id="UP001215280">
    <property type="component" value="Unassembled WGS sequence"/>
</dbReference>
<evidence type="ECO:0000313" key="1">
    <source>
        <dbReference type="EMBL" id="KAJ7744243.1"/>
    </source>
</evidence>
<organism evidence="1 2">
    <name type="scientific">Mycena maculata</name>
    <dbReference type="NCBI Taxonomy" id="230809"/>
    <lineage>
        <taxon>Eukaryota</taxon>
        <taxon>Fungi</taxon>
        <taxon>Dikarya</taxon>
        <taxon>Basidiomycota</taxon>
        <taxon>Agaricomycotina</taxon>
        <taxon>Agaricomycetes</taxon>
        <taxon>Agaricomycetidae</taxon>
        <taxon>Agaricales</taxon>
        <taxon>Marasmiineae</taxon>
        <taxon>Mycenaceae</taxon>
        <taxon>Mycena</taxon>
    </lineage>
</organism>
<sequence length="147" mass="16687">MFSPLQSRKKYVGMNFNTGTRNMFENHYKAKDSAGHLTPKQFKYLYMARVDLIQGYEVLPDSQDAHVKELETIQYLLSFKLPHLAHACLNSSIELAARGKRSWAGDVLTAAKKLKFPIPSLNFVNATTSSVEAYRKLVKKAGEDYIQ</sequence>
<protein>
    <submittedName>
        <fullName evidence="1">Uncharacterized protein</fullName>
    </submittedName>
</protein>
<gene>
    <name evidence="1" type="ORF">DFH07DRAFT_777108</name>
</gene>
<evidence type="ECO:0000313" key="2">
    <source>
        <dbReference type="Proteomes" id="UP001215280"/>
    </source>
</evidence>
<dbReference type="AlphaFoldDB" id="A0AAD7IKF6"/>
<accession>A0AAD7IKF6</accession>
<reference evidence="1" key="1">
    <citation type="submission" date="2023-03" db="EMBL/GenBank/DDBJ databases">
        <title>Massive genome expansion in bonnet fungi (Mycena s.s.) driven by repeated elements and novel gene families across ecological guilds.</title>
        <authorList>
            <consortium name="Lawrence Berkeley National Laboratory"/>
            <person name="Harder C.B."/>
            <person name="Miyauchi S."/>
            <person name="Viragh M."/>
            <person name="Kuo A."/>
            <person name="Thoen E."/>
            <person name="Andreopoulos B."/>
            <person name="Lu D."/>
            <person name="Skrede I."/>
            <person name="Drula E."/>
            <person name="Henrissat B."/>
            <person name="Morin E."/>
            <person name="Kohler A."/>
            <person name="Barry K."/>
            <person name="LaButti K."/>
            <person name="Morin E."/>
            <person name="Salamov A."/>
            <person name="Lipzen A."/>
            <person name="Mereny Z."/>
            <person name="Hegedus B."/>
            <person name="Baldrian P."/>
            <person name="Stursova M."/>
            <person name="Weitz H."/>
            <person name="Taylor A."/>
            <person name="Grigoriev I.V."/>
            <person name="Nagy L.G."/>
            <person name="Martin F."/>
            <person name="Kauserud H."/>
        </authorList>
    </citation>
    <scope>NUCLEOTIDE SEQUENCE</scope>
    <source>
        <strain evidence="1">CBHHK188m</strain>
    </source>
</reference>